<sequence length="71" mass="7276">GQATGAAGGGGGGRRKHERRTAKAPASRDSGTSARIFSGRLSSLAPVASAANSAQMPRPAEPLSSRRRRYV</sequence>
<feature type="compositionally biased region" description="Basic residues" evidence="1">
    <location>
        <begin position="13"/>
        <end position="22"/>
    </location>
</feature>
<feature type="region of interest" description="Disordered" evidence="1">
    <location>
        <begin position="1"/>
        <end position="71"/>
    </location>
</feature>
<keyword evidence="3" id="KW-1185">Reference proteome</keyword>
<dbReference type="Gramene" id="ORGLA03G0225500.1">
    <property type="protein sequence ID" value="ORGLA03G0225500.1"/>
    <property type="gene ID" value="ORGLA03G0225500"/>
</dbReference>
<evidence type="ECO:0000256" key="1">
    <source>
        <dbReference type="SAM" id="MobiDB-lite"/>
    </source>
</evidence>
<proteinExistence type="predicted"/>
<dbReference type="Proteomes" id="UP000007306">
    <property type="component" value="Chromosome 3"/>
</dbReference>
<organism evidence="2 3">
    <name type="scientific">Oryza glaberrima</name>
    <name type="common">African rice</name>
    <dbReference type="NCBI Taxonomy" id="4538"/>
    <lineage>
        <taxon>Eukaryota</taxon>
        <taxon>Viridiplantae</taxon>
        <taxon>Streptophyta</taxon>
        <taxon>Embryophyta</taxon>
        <taxon>Tracheophyta</taxon>
        <taxon>Spermatophyta</taxon>
        <taxon>Magnoliopsida</taxon>
        <taxon>Liliopsida</taxon>
        <taxon>Poales</taxon>
        <taxon>Poaceae</taxon>
        <taxon>BOP clade</taxon>
        <taxon>Oryzoideae</taxon>
        <taxon>Oryzeae</taxon>
        <taxon>Oryzinae</taxon>
        <taxon>Oryza</taxon>
    </lineage>
</organism>
<protein>
    <submittedName>
        <fullName evidence="2">Uncharacterized protein</fullName>
    </submittedName>
</protein>
<evidence type="ECO:0000313" key="3">
    <source>
        <dbReference type="Proteomes" id="UP000007306"/>
    </source>
</evidence>
<name>I1PD09_ORYGL</name>
<reference evidence="2 3" key="2">
    <citation type="submission" date="2018-04" db="EMBL/GenBank/DDBJ databases">
        <title>OglaRS2 (Oryza glaberrima Reference Sequence Version 2).</title>
        <authorList>
            <person name="Zhang J."/>
            <person name="Kudrna D."/>
            <person name="Lee S."/>
            <person name="Talag J."/>
            <person name="Rajasekar S."/>
            <person name="Wing R.A."/>
        </authorList>
    </citation>
    <scope>NUCLEOTIDE SEQUENCE [LARGE SCALE GENOMIC DNA]</scope>
    <source>
        <strain evidence="2 3">cv. IRGC 96717</strain>
    </source>
</reference>
<reference evidence="2" key="1">
    <citation type="submission" date="2015-06" db="UniProtKB">
        <authorList>
            <consortium name="EnsemblPlants"/>
        </authorList>
    </citation>
    <scope>IDENTIFICATION</scope>
</reference>
<dbReference type="AlphaFoldDB" id="I1PD09"/>
<feature type="compositionally biased region" description="Gly residues" evidence="1">
    <location>
        <begin position="1"/>
        <end position="12"/>
    </location>
</feature>
<dbReference type="HOGENOM" id="CLU_2747580_0_0_1"/>
<dbReference type="EnsemblPlants" id="ORGLA03G0225500.1">
    <property type="protein sequence ID" value="ORGLA03G0225500.1"/>
    <property type="gene ID" value="ORGLA03G0225500"/>
</dbReference>
<accession>I1PD09</accession>
<evidence type="ECO:0000313" key="2">
    <source>
        <dbReference type="EnsemblPlants" id="ORGLA03G0225500.1"/>
    </source>
</evidence>